<feature type="compositionally biased region" description="Low complexity" evidence="1">
    <location>
        <begin position="143"/>
        <end position="154"/>
    </location>
</feature>
<dbReference type="EMBL" id="AQQW01000001">
    <property type="protein sequence ID" value="ETW14632.1"/>
    <property type="molecule type" value="Genomic_DNA"/>
</dbReference>
<keyword evidence="3" id="KW-1185">Reference proteome</keyword>
<dbReference type="Gene3D" id="3.20.20.370">
    <property type="entry name" value="Glycoside hydrolase/deacetylase"/>
    <property type="match status" value="1"/>
</dbReference>
<feature type="compositionally biased region" description="Low complexity" evidence="1">
    <location>
        <begin position="109"/>
        <end position="125"/>
    </location>
</feature>
<comment type="caution">
    <text evidence="2">The sequence shown here is derived from an EMBL/GenBank/DDBJ whole genome shotgun (WGS) entry which is preliminary data.</text>
</comment>
<accession>W4HPE2</accession>
<feature type="region of interest" description="Disordered" evidence="1">
    <location>
        <begin position="54"/>
        <end position="422"/>
    </location>
</feature>
<gene>
    <name evidence="2" type="ORF">ATO8_01955</name>
</gene>
<dbReference type="eggNOG" id="COG2861">
    <property type="taxonomic scope" value="Bacteria"/>
</dbReference>
<evidence type="ECO:0008006" key="4">
    <source>
        <dbReference type="Google" id="ProtNLM"/>
    </source>
</evidence>
<feature type="compositionally biased region" description="Acidic residues" evidence="1">
    <location>
        <begin position="449"/>
        <end position="461"/>
    </location>
</feature>
<feature type="compositionally biased region" description="Basic and acidic residues" evidence="1">
    <location>
        <begin position="158"/>
        <end position="177"/>
    </location>
</feature>
<feature type="compositionally biased region" description="Acidic residues" evidence="1">
    <location>
        <begin position="299"/>
        <end position="309"/>
    </location>
</feature>
<feature type="compositionally biased region" description="Acidic residues" evidence="1">
    <location>
        <begin position="67"/>
        <end position="80"/>
    </location>
</feature>
<dbReference type="InterPro" id="IPR006837">
    <property type="entry name" value="Divergent_DAC"/>
</dbReference>
<dbReference type="CDD" id="cd10936">
    <property type="entry name" value="CE4_DAC2"/>
    <property type="match status" value="1"/>
</dbReference>
<name>W4HPE2_9RHOB</name>
<dbReference type="Pfam" id="PF04748">
    <property type="entry name" value="Polysacc_deac_2"/>
    <property type="match status" value="1"/>
</dbReference>
<evidence type="ECO:0000313" key="2">
    <source>
        <dbReference type="EMBL" id="ETW14632.1"/>
    </source>
</evidence>
<dbReference type="SUPFAM" id="SSF88713">
    <property type="entry name" value="Glycoside hydrolase/deacetylase"/>
    <property type="match status" value="1"/>
</dbReference>
<proteinExistence type="predicted"/>
<dbReference type="RefSeq" id="WP_051487318.1">
    <property type="nucleotide sequence ID" value="NZ_AQQW01000001.1"/>
</dbReference>
<dbReference type="Proteomes" id="UP000019063">
    <property type="component" value="Unassembled WGS sequence"/>
</dbReference>
<reference evidence="2 3" key="1">
    <citation type="journal article" date="2014" name="Antonie Van Leeuwenhoek">
        <title>Roseivivax atlanticus sp. nov., isolated from surface seawater of the Atlantic Ocean.</title>
        <authorList>
            <person name="Li G."/>
            <person name="Lai Q."/>
            <person name="Liu X."/>
            <person name="Sun F."/>
            <person name="Shao Z."/>
        </authorList>
    </citation>
    <scope>NUCLEOTIDE SEQUENCE [LARGE SCALE GENOMIC DNA]</scope>
    <source>
        <strain evidence="2 3">22II-s10s</strain>
    </source>
</reference>
<feature type="compositionally biased region" description="Acidic residues" evidence="1">
    <location>
        <begin position="381"/>
        <end position="391"/>
    </location>
</feature>
<dbReference type="PATRIC" id="fig|1317118.6.peg.401"/>
<protein>
    <recommendedName>
        <fullName evidence="4">Divergent polysaccharide deacetylase</fullName>
    </recommendedName>
</protein>
<sequence>MARGFVSGAALGLVVSTVAAGGLSLAIGLPEGTDAPGLEDGAAVDAAALDEAEVVESPGEAAPMAPDTEEPDTESEDDVAALEGGGEAPEIEGASGDGAVTMPEDRAAPDAATAPTSEPVVVTEEAVAEAEPASDDLAEAETADVASDTAADDTIPTVEEREVGSARRPGEETEVARTDGPSLDAPDDARADDVAGGDTAPLDRPQAGAPDSALDAPGESGSGARVAVSTDAPVMTAPAADGPSMPAPESGPDVQTDPGQPPAPTVPEDESGLVSDAGAGEDPADDTTAAAVAERLPVSDDEDADDPETGEAGNAQAVEKADVDMASEADGVNDEEADSAADIDLADAETASEPAEMAEATTGSDESDVTAADGDVARDEPSEEPGIDPTEEPLPGETTGPDSNVAEAGDMPAEGEDALAGDGLAIGEMAGSIIDRNNAVPVNRPGDDAAPEADEAEEAAEDTAPVQRYAASRVPTEGQPAMSIVLIDDGTGPLGPDALDAFPFPVTFAVDPGLPDAEARMRGYRDQGFEVMTLAAVPQGAGPQDVEVALEAALTGVPEAVGVLEAPGGGLQGSRAVSDQLASVLGDTGHGLLVQSNGLNTGQQLAERAGVPSATVFRDFDGDGQDPRVQRRFLDQAAFRARQEGAVIMLGRLRADTVSALLLWSLQDRAGQVALVPASQVLRGDLDDPDAAATE</sequence>
<evidence type="ECO:0000313" key="3">
    <source>
        <dbReference type="Proteomes" id="UP000019063"/>
    </source>
</evidence>
<dbReference type="AlphaFoldDB" id="W4HPE2"/>
<feature type="compositionally biased region" description="Acidic residues" evidence="1">
    <location>
        <begin position="325"/>
        <end position="347"/>
    </location>
</feature>
<organism evidence="2 3">
    <name type="scientific">Roseivivax marinus</name>
    <dbReference type="NCBI Taxonomy" id="1379903"/>
    <lineage>
        <taxon>Bacteria</taxon>
        <taxon>Pseudomonadati</taxon>
        <taxon>Pseudomonadota</taxon>
        <taxon>Alphaproteobacteria</taxon>
        <taxon>Rhodobacterales</taxon>
        <taxon>Roseobacteraceae</taxon>
        <taxon>Roseivivax</taxon>
    </lineage>
</organism>
<evidence type="ECO:0000256" key="1">
    <source>
        <dbReference type="SAM" id="MobiDB-lite"/>
    </source>
</evidence>
<dbReference type="STRING" id="1379903.ATO8_01955"/>
<dbReference type="InterPro" id="IPR011330">
    <property type="entry name" value="Glyco_hydro/deAcase_b/a-brl"/>
</dbReference>
<feature type="region of interest" description="Disordered" evidence="1">
    <location>
        <begin position="437"/>
        <end position="466"/>
    </location>
</feature>
<feature type="compositionally biased region" description="Low complexity" evidence="1">
    <location>
        <begin position="276"/>
        <end position="294"/>
    </location>
</feature>
<feature type="compositionally biased region" description="Acidic residues" evidence="1">
    <location>
        <begin position="126"/>
        <end position="142"/>
    </location>
</feature>
<dbReference type="GO" id="GO:0005975">
    <property type="term" value="P:carbohydrate metabolic process"/>
    <property type="evidence" value="ECO:0007669"/>
    <property type="project" value="InterPro"/>
</dbReference>